<gene>
    <name evidence="2" type="primary">fimD_14</name>
    <name evidence="2" type="ORF">NCTC11694_06799</name>
</gene>
<dbReference type="Pfam" id="PF13953">
    <property type="entry name" value="PapC_C"/>
    <property type="match status" value="1"/>
</dbReference>
<dbReference type="AlphaFoldDB" id="A0A7H4MVT6"/>
<dbReference type="Gene3D" id="2.60.40.2610">
    <property type="entry name" value="Outer membrane usher protein FimD, plug domain"/>
    <property type="match status" value="1"/>
</dbReference>
<proteinExistence type="predicted"/>
<dbReference type="PANTHER" id="PTHR30451:SF21">
    <property type="entry name" value="FIMBRIAL USHER DOMAIN-CONTAINING PROTEIN YDET-RELATED"/>
    <property type="match status" value="1"/>
</dbReference>
<evidence type="ECO:0000313" key="3">
    <source>
        <dbReference type="Proteomes" id="UP000255050"/>
    </source>
</evidence>
<dbReference type="PANTHER" id="PTHR30451">
    <property type="entry name" value="OUTER MEMBRANE USHER PROTEIN"/>
    <property type="match status" value="1"/>
</dbReference>
<accession>A0A7H4MVT6</accession>
<reference evidence="2 3" key="1">
    <citation type="submission" date="2018-06" db="EMBL/GenBank/DDBJ databases">
        <authorList>
            <consortium name="Pathogen Informatics"/>
            <person name="Doyle S."/>
        </authorList>
    </citation>
    <scope>NUCLEOTIDE SEQUENCE [LARGE SCALE GENOMIC DNA]</scope>
    <source>
        <strain evidence="2 3">NCTC11694</strain>
    </source>
</reference>
<dbReference type="Proteomes" id="UP000255050">
    <property type="component" value="Unassembled WGS sequence"/>
</dbReference>
<protein>
    <submittedName>
        <fullName evidence="2">Type 1 fimbriae anchoring protein FimD</fullName>
    </submittedName>
</protein>
<dbReference type="FunFam" id="2.60.40.2610:FF:000001">
    <property type="entry name" value="Outer membrane fimbrial usher protein"/>
    <property type="match status" value="1"/>
</dbReference>
<dbReference type="GO" id="GO:0015473">
    <property type="term" value="F:fimbrial usher porin activity"/>
    <property type="evidence" value="ECO:0007669"/>
    <property type="project" value="InterPro"/>
</dbReference>
<sequence length="228" mass="23863">MQTGYAGGGEGNSGGTGYAALNYRGGYGNANVGYSRSDGIKQLYYGLSGGVLAHADGVTLSQPMNDTVVLIKAPGADNVKVENQTGVQTDWRGYAVLPYATEYRENRVALDTNSLADNVDLDDAVASVVPTHGAIVRAEFKAHVGLKLLMSLIYNGKPVPFGALVTSDGSQGSSIVADNGQVYLSGMPLAGKVRAKWGEGPNASCEADYSLPPEKQNQMLIPLSAECR</sequence>
<dbReference type="InterPro" id="IPR043142">
    <property type="entry name" value="PapC-like_C_sf"/>
</dbReference>
<evidence type="ECO:0000313" key="2">
    <source>
        <dbReference type="EMBL" id="STT07199.1"/>
    </source>
</evidence>
<feature type="domain" description="PapC-like C-terminal" evidence="1">
    <location>
        <begin position="150"/>
        <end position="213"/>
    </location>
</feature>
<comment type="caution">
    <text evidence="2">The sequence shown here is derived from an EMBL/GenBank/DDBJ whole genome shotgun (WGS) entry which is preliminary data.</text>
</comment>
<dbReference type="InterPro" id="IPR000015">
    <property type="entry name" value="Fimb_usher"/>
</dbReference>
<dbReference type="InterPro" id="IPR025949">
    <property type="entry name" value="PapC-like_C"/>
</dbReference>
<dbReference type="InterPro" id="IPR042186">
    <property type="entry name" value="FimD_plug_dom"/>
</dbReference>
<name>A0A7H4MVT6_9ENTR</name>
<organism evidence="2 3">
    <name type="scientific">Klebsiella michiganensis</name>
    <dbReference type="NCBI Taxonomy" id="1134687"/>
    <lineage>
        <taxon>Bacteria</taxon>
        <taxon>Pseudomonadati</taxon>
        <taxon>Pseudomonadota</taxon>
        <taxon>Gammaproteobacteria</taxon>
        <taxon>Enterobacterales</taxon>
        <taxon>Enterobacteriaceae</taxon>
        <taxon>Klebsiella/Raoultella group</taxon>
        <taxon>Klebsiella</taxon>
    </lineage>
</organism>
<dbReference type="GO" id="GO:0009297">
    <property type="term" value="P:pilus assembly"/>
    <property type="evidence" value="ECO:0007669"/>
    <property type="project" value="InterPro"/>
</dbReference>
<dbReference type="EMBL" id="UGJR01000006">
    <property type="protein sequence ID" value="STT07199.1"/>
    <property type="molecule type" value="Genomic_DNA"/>
</dbReference>
<dbReference type="Gene3D" id="2.60.40.2070">
    <property type="match status" value="1"/>
</dbReference>
<dbReference type="Pfam" id="PF00577">
    <property type="entry name" value="Usher"/>
    <property type="match status" value="1"/>
</dbReference>
<dbReference type="GO" id="GO:0009279">
    <property type="term" value="C:cell outer membrane"/>
    <property type="evidence" value="ECO:0007669"/>
    <property type="project" value="TreeGrafter"/>
</dbReference>
<evidence type="ECO:0000259" key="1">
    <source>
        <dbReference type="Pfam" id="PF13953"/>
    </source>
</evidence>